<dbReference type="InterPro" id="IPR005097">
    <property type="entry name" value="Sacchrp_dh_NADP-bd"/>
</dbReference>
<reference evidence="2" key="1">
    <citation type="journal article" date="2021" name="bioRxiv">
        <title>Whole Genome Assembly and Annotation of Northern Wild Rice, Zizania palustris L., Supports a Whole Genome Duplication in the Zizania Genus.</title>
        <authorList>
            <person name="Haas M."/>
            <person name="Kono T."/>
            <person name="Macchietto M."/>
            <person name="Millas R."/>
            <person name="McGilp L."/>
            <person name="Shao M."/>
            <person name="Duquette J."/>
            <person name="Hirsch C.N."/>
            <person name="Kimball J."/>
        </authorList>
    </citation>
    <scope>NUCLEOTIDE SEQUENCE</scope>
    <source>
        <tissue evidence="2">Fresh leaf tissue</tissue>
    </source>
</reference>
<name>A0A8J5WHV9_ZIZPA</name>
<sequence>MATVVRACMPLRTPPAVASSAAPSADAQGRSSSARVLVLGGTGRVGGSTATALSKLRPDLNILIAGRNREKGESLASKLGEKSEFVQVDIRNANMLEEALQGVDLVVHAAGPFQREHECTVLQAAIATKTSYIDVCDDTDYSWRAKGFHEQAKACGVPAITTAGIIPGVSNVMAAELVHTARSENDSEPERLRFFYYTAGSGGAGPTILTTSFLLLAEDVIAYNRGKEIKLKPYSGALSIDFGKGVRKKDVYLLNLPEVKSAYEILGVPTVSARFGTAPFFWNWGMQAFANFLPVEYLRDKNKVTKLVEFVDPFVRAIDGIAGERVSIRIDLDCTNGRNTIGLFSHRKLSVSVGYATSAFVLAVLEGSTQPGVWFPEEPEGIAIESRKVLLERASQGTTNFVMNKPSWMIESDPKEVVLGIYV</sequence>
<organism evidence="2 3">
    <name type="scientific">Zizania palustris</name>
    <name type="common">Northern wild rice</name>
    <dbReference type="NCBI Taxonomy" id="103762"/>
    <lineage>
        <taxon>Eukaryota</taxon>
        <taxon>Viridiplantae</taxon>
        <taxon>Streptophyta</taxon>
        <taxon>Embryophyta</taxon>
        <taxon>Tracheophyta</taxon>
        <taxon>Spermatophyta</taxon>
        <taxon>Magnoliopsida</taxon>
        <taxon>Liliopsida</taxon>
        <taxon>Poales</taxon>
        <taxon>Poaceae</taxon>
        <taxon>BOP clade</taxon>
        <taxon>Oryzoideae</taxon>
        <taxon>Oryzeae</taxon>
        <taxon>Zizaniinae</taxon>
        <taxon>Zizania</taxon>
    </lineage>
</organism>
<proteinExistence type="predicted"/>
<dbReference type="AlphaFoldDB" id="A0A8J5WHV9"/>
<evidence type="ECO:0000313" key="2">
    <source>
        <dbReference type="EMBL" id="KAG8089107.1"/>
    </source>
</evidence>
<dbReference type="Proteomes" id="UP000729402">
    <property type="component" value="Unassembled WGS sequence"/>
</dbReference>
<gene>
    <name evidence="2" type="ORF">GUJ93_ZPchr0011g28151</name>
</gene>
<dbReference type="EMBL" id="JAAALK010000081">
    <property type="protein sequence ID" value="KAG8089107.1"/>
    <property type="molecule type" value="Genomic_DNA"/>
</dbReference>
<protein>
    <recommendedName>
        <fullName evidence="1">Saccharopine dehydrogenase NADP binding domain-containing protein</fullName>
    </recommendedName>
</protein>
<dbReference type="PANTHER" id="PTHR43796:SF2">
    <property type="entry name" value="CARBOXYNORSPERMIDINE SYNTHASE"/>
    <property type="match status" value="1"/>
</dbReference>
<keyword evidence="3" id="KW-1185">Reference proteome</keyword>
<comment type="caution">
    <text evidence="2">The sequence shown here is derived from an EMBL/GenBank/DDBJ whole genome shotgun (WGS) entry which is preliminary data.</text>
</comment>
<evidence type="ECO:0000313" key="3">
    <source>
        <dbReference type="Proteomes" id="UP000729402"/>
    </source>
</evidence>
<evidence type="ECO:0000259" key="1">
    <source>
        <dbReference type="Pfam" id="PF03435"/>
    </source>
</evidence>
<feature type="domain" description="Saccharopine dehydrogenase NADP binding" evidence="1">
    <location>
        <begin position="36"/>
        <end position="154"/>
    </location>
</feature>
<accession>A0A8J5WHV9</accession>
<dbReference type="OrthoDB" id="10268090at2759"/>
<reference evidence="2" key="2">
    <citation type="submission" date="2021-02" db="EMBL/GenBank/DDBJ databases">
        <authorList>
            <person name="Kimball J.A."/>
            <person name="Haas M.W."/>
            <person name="Macchietto M."/>
            <person name="Kono T."/>
            <person name="Duquette J."/>
            <person name="Shao M."/>
        </authorList>
    </citation>
    <scope>NUCLEOTIDE SEQUENCE</scope>
    <source>
        <tissue evidence="2">Fresh leaf tissue</tissue>
    </source>
</reference>
<dbReference type="PANTHER" id="PTHR43796">
    <property type="entry name" value="CARBOXYNORSPERMIDINE SYNTHASE"/>
    <property type="match status" value="1"/>
</dbReference>
<dbReference type="Pfam" id="PF03435">
    <property type="entry name" value="Sacchrp_dh_NADP"/>
    <property type="match status" value="1"/>
</dbReference>